<organism evidence="4 5">
    <name type="scientific">Enterococcus columbae DSM 7374 = ATCC 51263</name>
    <dbReference type="NCBI Taxonomy" id="1121865"/>
    <lineage>
        <taxon>Bacteria</taxon>
        <taxon>Bacillati</taxon>
        <taxon>Bacillota</taxon>
        <taxon>Bacilli</taxon>
        <taxon>Lactobacillales</taxon>
        <taxon>Enterococcaceae</taxon>
        <taxon>Enterococcus</taxon>
    </lineage>
</organism>
<dbReference type="PANTHER" id="PTHR35147:SF1">
    <property type="entry name" value="CHEMORECEPTOR GLUTAMINE DEAMIDASE CHED-RELATED"/>
    <property type="match status" value="1"/>
</dbReference>
<comment type="catalytic activity">
    <reaction evidence="3">
        <text>L-glutaminyl-[protein] + H2O = L-glutamyl-[protein] + NH4(+)</text>
        <dbReference type="Rhea" id="RHEA:16441"/>
        <dbReference type="Rhea" id="RHEA-COMP:10207"/>
        <dbReference type="Rhea" id="RHEA-COMP:10208"/>
        <dbReference type="ChEBI" id="CHEBI:15377"/>
        <dbReference type="ChEBI" id="CHEBI:28938"/>
        <dbReference type="ChEBI" id="CHEBI:29973"/>
        <dbReference type="ChEBI" id="CHEBI:30011"/>
        <dbReference type="EC" id="3.5.1.44"/>
    </reaction>
</comment>
<dbReference type="AlphaFoldDB" id="S0K648"/>
<dbReference type="PATRIC" id="fig|1121865.3.peg.1719"/>
<dbReference type="OrthoDB" id="9807202at2"/>
<dbReference type="Pfam" id="PF03975">
    <property type="entry name" value="CheD"/>
    <property type="match status" value="1"/>
</dbReference>
<keyword evidence="5" id="KW-1185">Reference proteome</keyword>
<dbReference type="InterPro" id="IPR038592">
    <property type="entry name" value="CheD-like_sf"/>
</dbReference>
<comment type="caution">
    <text evidence="4">The sequence shown here is derived from an EMBL/GenBank/DDBJ whole genome shotgun (WGS) entry which is preliminary data.</text>
</comment>
<proteinExistence type="inferred from homology"/>
<evidence type="ECO:0000256" key="3">
    <source>
        <dbReference type="HAMAP-Rule" id="MF_01440"/>
    </source>
</evidence>
<evidence type="ECO:0000256" key="2">
    <source>
        <dbReference type="ARBA" id="ARBA00022801"/>
    </source>
</evidence>
<dbReference type="GO" id="GO:0050568">
    <property type="term" value="F:protein-glutamine glutaminase activity"/>
    <property type="evidence" value="ECO:0007669"/>
    <property type="project" value="UniProtKB-UniRule"/>
</dbReference>
<reference evidence="4 5" key="1">
    <citation type="submission" date="2013-03" db="EMBL/GenBank/DDBJ databases">
        <title>The Genome Sequence of Enterococcus columbae ATCC_51263 (PacBio/Illumina hybrid assembly).</title>
        <authorList>
            <consortium name="The Broad Institute Genomics Platform"/>
            <consortium name="The Broad Institute Genome Sequencing Center for Infectious Disease"/>
            <person name="Earl A."/>
            <person name="Russ C."/>
            <person name="Gilmore M."/>
            <person name="Surin D."/>
            <person name="Walker B."/>
            <person name="Young S."/>
            <person name="Zeng Q."/>
            <person name="Gargeya S."/>
            <person name="Fitzgerald M."/>
            <person name="Haas B."/>
            <person name="Abouelleil A."/>
            <person name="Allen A.W."/>
            <person name="Alvarado L."/>
            <person name="Arachchi H.M."/>
            <person name="Berlin A.M."/>
            <person name="Chapman S.B."/>
            <person name="Gainer-Dewar J."/>
            <person name="Goldberg J."/>
            <person name="Griggs A."/>
            <person name="Gujja S."/>
            <person name="Hansen M."/>
            <person name="Howarth C."/>
            <person name="Imamovic A."/>
            <person name="Ireland A."/>
            <person name="Larimer J."/>
            <person name="McCowan C."/>
            <person name="Murphy C."/>
            <person name="Pearson M."/>
            <person name="Poon T.W."/>
            <person name="Priest M."/>
            <person name="Roberts A."/>
            <person name="Saif S."/>
            <person name="Shea T."/>
            <person name="Sisk P."/>
            <person name="Sykes S."/>
            <person name="Wortman J."/>
            <person name="Nusbaum C."/>
            <person name="Birren B."/>
        </authorList>
    </citation>
    <scope>NUCLEOTIDE SEQUENCE [LARGE SCALE GENOMIC DNA]</scope>
    <source>
        <strain evidence="4 5">ATCC 51263</strain>
    </source>
</reference>
<evidence type="ECO:0000313" key="5">
    <source>
        <dbReference type="Proteomes" id="UP000014113"/>
    </source>
</evidence>
<keyword evidence="2 3" id="KW-0378">Hydrolase</keyword>
<accession>S0K648</accession>
<dbReference type="EMBL" id="ASWJ01000006">
    <property type="protein sequence ID" value="EOW83972.1"/>
    <property type="molecule type" value="Genomic_DNA"/>
</dbReference>
<dbReference type="CDD" id="cd16352">
    <property type="entry name" value="CheD"/>
    <property type="match status" value="1"/>
</dbReference>
<dbReference type="GO" id="GO:0006935">
    <property type="term" value="P:chemotaxis"/>
    <property type="evidence" value="ECO:0007669"/>
    <property type="project" value="UniProtKB-UniRule"/>
</dbReference>
<comment type="function">
    <text evidence="3">Probably deamidates glutamine residues to glutamate on methyl-accepting chemotaxis receptors (MCPs), playing an important role in chemotaxis.</text>
</comment>
<comment type="similarity">
    <text evidence="3">Belongs to the CheD family.</text>
</comment>
<dbReference type="PANTHER" id="PTHR35147">
    <property type="entry name" value="CHEMORECEPTOR GLUTAMINE DEAMIDASE CHED-RELATED"/>
    <property type="match status" value="1"/>
</dbReference>
<dbReference type="InterPro" id="IPR011324">
    <property type="entry name" value="Cytotoxic_necrot_fac-like_cat"/>
</dbReference>
<dbReference type="Gene3D" id="3.30.1330.200">
    <property type="match status" value="1"/>
</dbReference>
<sequence>MVRLTDEVKVGISDYKISHAPNHIITVGLGSCIGTIVYDDRTKIGGLSHIMLPDSTAFAGKREIKIAKFADLAIPAMVEELNVKNHIPTYRLKAKIVGGASMFGFNSDQSGLNVGQRNIEAVEAILRQLRIPIVAKHVGGNIGRTMIVDLNDFTTTVRMVNREIIQI</sequence>
<dbReference type="SUPFAM" id="SSF64438">
    <property type="entry name" value="CNF1/YfiH-like putative cysteine hydrolases"/>
    <property type="match status" value="1"/>
</dbReference>
<dbReference type="EC" id="3.5.1.44" evidence="3"/>
<dbReference type="PROSITE" id="PS51257">
    <property type="entry name" value="PROKAR_LIPOPROTEIN"/>
    <property type="match status" value="1"/>
</dbReference>
<dbReference type="Proteomes" id="UP000014113">
    <property type="component" value="Unassembled WGS sequence"/>
</dbReference>
<dbReference type="InterPro" id="IPR005659">
    <property type="entry name" value="Chemorcpt_Glu_NH3ase_CheD"/>
</dbReference>
<evidence type="ECO:0000313" key="4">
    <source>
        <dbReference type="EMBL" id="EOW83972.1"/>
    </source>
</evidence>
<dbReference type="eggNOG" id="COG1871">
    <property type="taxonomic scope" value="Bacteria"/>
</dbReference>
<dbReference type="STRING" id="1121865.OMW_01776"/>
<dbReference type="RefSeq" id="WP_016183885.1">
    <property type="nucleotide sequence ID" value="NZ_JXKI01000003.1"/>
</dbReference>
<keyword evidence="1 3" id="KW-0145">Chemotaxis</keyword>
<protein>
    <recommendedName>
        <fullName evidence="3">Probable chemoreceptor glutamine deamidase CheD</fullName>
        <ecNumber evidence="3">3.5.1.44</ecNumber>
    </recommendedName>
</protein>
<name>S0K648_9ENTE</name>
<gene>
    <name evidence="3" type="primary">cheD</name>
    <name evidence="4" type="ORF">I568_01419</name>
</gene>
<dbReference type="HAMAP" id="MF_01440">
    <property type="entry name" value="CheD"/>
    <property type="match status" value="1"/>
</dbReference>
<evidence type="ECO:0000256" key="1">
    <source>
        <dbReference type="ARBA" id="ARBA00022500"/>
    </source>
</evidence>